<keyword evidence="3" id="KW-0472">Membrane</keyword>
<name>A0ABY3ZBL7_STRRM</name>
<dbReference type="EMBL" id="CP094298">
    <property type="protein sequence ID" value="UNZ07178.1"/>
    <property type="molecule type" value="Genomic_DNA"/>
</dbReference>
<feature type="chain" id="PRO_5047350641" description="Lipoprotein" evidence="7">
    <location>
        <begin position="24"/>
        <end position="286"/>
    </location>
</feature>
<evidence type="ECO:0000256" key="7">
    <source>
        <dbReference type="SAM" id="SignalP"/>
    </source>
</evidence>
<dbReference type="SUPFAM" id="SSF53850">
    <property type="entry name" value="Periplasmic binding protein-like II"/>
    <property type="match status" value="1"/>
</dbReference>
<dbReference type="GeneID" id="66853683"/>
<proteinExistence type="inferred from homology"/>
<evidence type="ECO:0000256" key="2">
    <source>
        <dbReference type="ARBA" id="ARBA00022729"/>
    </source>
</evidence>
<evidence type="ECO:0000256" key="5">
    <source>
        <dbReference type="ARBA" id="ARBA00023288"/>
    </source>
</evidence>
<organism evidence="8 9">
    <name type="scientific">Streptomyces rimosus subsp. rimosus</name>
    <dbReference type="NCBI Taxonomy" id="132474"/>
    <lineage>
        <taxon>Bacteria</taxon>
        <taxon>Bacillati</taxon>
        <taxon>Actinomycetota</taxon>
        <taxon>Actinomycetes</taxon>
        <taxon>Kitasatosporales</taxon>
        <taxon>Streptomycetaceae</taxon>
        <taxon>Streptomyces</taxon>
    </lineage>
</organism>
<keyword evidence="5 6" id="KW-0449">Lipoprotein</keyword>
<gene>
    <name evidence="8" type="ORF">SRIMR7_33985</name>
</gene>
<dbReference type="PROSITE" id="PS51257">
    <property type="entry name" value="PROKAR_LIPOPROTEIN"/>
    <property type="match status" value="1"/>
</dbReference>
<dbReference type="PIRSF" id="PIRSF002854">
    <property type="entry name" value="MetQ"/>
    <property type="match status" value="1"/>
</dbReference>
<evidence type="ECO:0000313" key="9">
    <source>
        <dbReference type="Proteomes" id="UP000829494"/>
    </source>
</evidence>
<dbReference type="Proteomes" id="UP000829494">
    <property type="component" value="Chromosome"/>
</dbReference>
<accession>A0ABY3ZBL7</accession>
<dbReference type="RefSeq" id="WP_003982540.1">
    <property type="nucleotide sequence ID" value="NZ_CP043497.1"/>
</dbReference>
<protein>
    <recommendedName>
        <fullName evidence="6">Lipoprotein</fullName>
    </recommendedName>
</protein>
<comment type="subcellular location">
    <subcellularLocation>
        <location evidence="1">Membrane</location>
        <topology evidence="1">Lipid-anchor</topology>
    </subcellularLocation>
</comment>
<keyword evidence="4" id="KW-0564">Palmitate</keyword>
<evidence type="ECO:0000256" key="1">
    <source>
        <dbReference type="ARBA" id="ARBA00004635"/>
    </source>
</evidence>
<evidence type="ECO:0000256" key="3">
    <source>
        <dbReference type="ARBA" id="ARBA00023136"/>
    </source>
</evidence>
<reference evidence="8 9" key="1">
    <citation type="submission" date="2022-03" db="EMBL/GenBank/DDBJ databases">
        <title>Complete genome of Streptomyces rimosus ssp. rimosus R7 (=ATCC 10970).</title>
        <authorList>
            <person name="Beganovic S."/>
            <person name="Ruckert C."/>
            <person name="Busche T."/>
            <person name="Kalinowski J."/>
            <person name="Wittmann C."/>
        </authorList>
    </citation>
    <scope>NUCLEOTIDE SEQUENCE [LARGE SCALE GENOMIC DNA]</scope>
    <source>
        <strain evidence="8 9">R7</strain>
    </source>
</reference>
<dbReference type="CDD" id="cd13597">
    <property type="entry name" value="PBP2_lipoprotein_Tp32"/>
    <property type="match status" value="1"/>
</dbReference>
<evidence type="ECO:0000256" key="6">
    <source>
        <dbReference type="PIRNR" id="PIRNR002854"/>
    </source>
</evidence>
<dbReference type="InterPro" id="IPR004872">
    <property type="entry name" value="Lipoprotein_NlpA"/>
</dbReference>
<dbReference type="Gene3D" id="3.40.190.10">
    <property type="entry name" value="Periplasmic binding protein-like II"/>
    <property type="match status" value="2"/>
</dbReference>
<keyword evidence="2 7" id="KW-0732">Signal</keyword>
<dbReference type="PANTHER" id="PTHR30429">
    <property type="entry name" value="D-METHIONINE-BINDING LIPOPROTEIN METQ"/>
    <property type="match status" value="1"/>
</dbReference>
<evidence type="ECO:0000256" key="4">
    <source>
        <dbReference type="ARBA" id="ARBA00023139"/>
    </source>
</evidence>
<feature type="signal peptide" evidence="7">
    <location>
        <begin position="1"/>
        <end position="23"/>
    </location>
</feature>
<dbReference type="PANTHER" id="PTHR30429:SF0">
    <property type="entry name" value="METHIONINE-BINDING LIPOPROTEIN METQ"/>
    <property type="match status" value="1"/>
</dbReference>
<comment type="similarity">
    <text evidence="6">Belongs to the nlpA lipoprotein family.</text>
</comment>
<evidence type="ECO:0000313" key="8">
    <source>
        <dbReference type="EMBL" id="UNZ07178.1"/>
    </source>
</evidence>
<keyword evidence="9" id="KW-1185">Reference proteome</keyword>
<dbReference type="Pfam" id="PF03180">
    <property type="entry name" value="Lipoprotein_9"/>
    <property type="match status" value="1"/>
</dbReference>
<sequence>MRTTRNITVAALAAAAVALGASACSAPSDVSSSGGKKADSSAPLTVAASPTPHGAILNFVKDKLAAKEGLTLEVREFNDYNLPNKVTEDGQVDANFFQHKPFLDTYNQKNGTHIVPVVNVAIEPLGVYSKKVKKLSELTAGNTVSVPNDPSNEGRALKLLADNGVITLKKGVGSDAKLTDVEDNKGIKLTELEAGQIAPRLADVDAAVINGNFAIGAQLKPSTDALALEKAENNPYANFLAVKKGNEDDPRVKKLAKLLNSPEVKKFIEDKYKDGSVIPAFGTPKS</sequence>